<name>A0AAE0HYN6_9PEZI</name>
<dbReference type="PANTHER" id="PTHR28605">
    <property type="entry name" value="CTF8, CHROMOSOME TRANSMISSION FIDELITY FACTOR 8 HOMOLOG (S. CEREVISIAE)"/>
    <property type="match status" value="1"/>
</dbReference>
<comment type="similarity">
    <text evidence="6">Belongs to the CTF8 family.</text>
</comment>
<dbReference type="Pfam" id="PF09696">
    <property type="entry name" value="Ctf8"/>
    <property type="match status" value="1"/>
</dbReference>
<proteinExistence type="inferred from homology"/>
<evidence type="ECO:0000256" key="6">
    <source>
        <dbReference type="ARBA" id="ARBA00038447"/>
    </source>
</evidence>
<evidence type="ECO:0000256" key="1">
    <source>
        <dbReference type="ARBA" id="ARBA00004123"/>
    </source>
</evidence>
<evidence type="ECO:0000256" key="5">
    <source>
        <dbReference type="ARBA" id="ARBA00023306"/>
    </source>
</evidence>
<evidence type="ECO:0000256" key="2">
    <source>
        <dbReference type="ARBA" id="ARBA00022705"/>
    </source>
</evidence>
<reference evidence="8" key="2">
    <citation type="submission" date="2023-06" db="EMBL/GenBank/DDBJ databases">
        <authorList>
            <consortium name="Lawrence Berkeley National Laboratory"/>
            <person name="Haridas S."/>
            <person name="Hensen N."/>
            <person name="Bonometti L."/>
            <person name="Westerberg I."/>
            <person name="Brannstrom I.O."/>
            <person name="Guillou S."/>
            <person name="Cros-Aarteil S."/>
            <person name="Calhoun S."/>
            <person name="Kuo A."/>
            <person name="Mondo S."/>
            <person name="Pangilinan J."/>
            <person name="Riley R."/>
            <person name="Labutti K."/>
            <person name="Andreopoulos B."/>
            <person name="Lipzen A."/>
            <person name="Chen C."/>
            <person name="Yanf M."/>
            <person name="Daum C."/>
            <person name="Ng V."/>
            <person name="Clum A."/>
            <person name="Steindorff A."/>
            <person name="Ohm R."/>
            <person name="Martin F."/>
            <person name="Silar P."/>
            <person name="Natvig D."/>
            <person name="Lalanne C."/>
            <person name="Gautier V."/>
            <person name="Ament-Velasquez S.L."/>
            <person name="Kruys A."/>
            <person name="Hutchinson M.I."/>
            <person name="Powell A.J."/>
            <person name="Barry K."/>
            <person name="Miller A.N."/>
            <person name="Grigoriev I.V."/>
            <person name="Debuchy R."/>
            <person name="Gladieux P."/>
            <person name="Thoren M.H."/>
            <person name="Johannesson H."/>
        </authorList>
    </citation>
    <scope>NUCLEOTIDE SEQUENCE</scope>
    <source>
        <strain evidence="8">CBS 118394</strain>
    </source>
</reference>
<sequence>MASSSASAPPTTITLHPRPSNPPPTPQFSFDNPLPKLIQTPSGLTILELQGTFNFPTELVNEENQNPEPVEIGRIEFEDYDPESNSTAWMKRVHMYVGQHQRLLGEVKKLAKPLGVVARRKRKTTEEEDETEVLEVLEIVKYKIVFSQRPEPVTTVT</sequence>
<comment type="subcellular location">
    <subcellularLocation>
        <location evidence="1">Nucleus</location>
    </subcellularLocation>
</comment>
<accession>A0AAE0HYN6</accession>
<evidence type="ECO:0000313" key="8">
    <source>
        <dbReference type="EMBL" id="KAK3315074.1"/>
    </source>
</evidence>
<keyword evidence="9" id="KW-1185">Reference proteome</keyword>
<keyword evidence="2" id="KW-0235">DNA replication</keyword>
<evidence type="ECO:0000256" key="4">
    <source>
        <dbReference type="ARBA" id="ARBA00023242"/>
    </source>
</evidence>
<comment type="caution">
    <text evidence="8">The sequence shown here is derived from an EMBL/GenBank/DDBJ whole genome shotgun (WGS) entry which is preliminary data.</text>
</comment>
<dbReference type="GO" id="GO:0007064">
    <property type="term" value="P:mitotic sister chromatid cohesion"/>
    <property type="evidence" value="ECO:0007669"/>
    <property type="project" value="InterPro"/>
</dbReference>
<dbReference type="EMBL" id="JAUEDM010000006">
    <property type="protein sequence ID" value="KAK3315074.1"/>
    <property type="molecule type" value="Genomic_DNA"/>
</dbReference>
<dbReference type="InterPro" id="IPR018607">
    <property type="entry name" value="Ctf8"/>
</dbReference>
<keyword evidence="3" id="KW-0238">DNA-binding</keyword>
<evidence type="ECO:0000256" key="7">
    <source>
        <dbReference type="SAM" id="MobiDB-lite"/>
    </source>
</evidence>
<protein>
    <submittedName>
        <fullName evidence="8">Ctf8-domain-containing protein</fullName>
    </submittedName>
</protein>
<evidence type="ECO:0000313" key="9">
    <source>
        <dbReference type="Proteomes" id="UP001283341"/>
    </source>
</evidence>
<dbReference type="GO" id="GO:0006260">
    <property type="term" value="P:DNA replication"/>
    <property type="evidence" value="ECO:0007669"/>
    <property type="project" value="UniProtKB-KW"/>
</dbReference>
<dbReference type="Proteomes" id="UP001283341">
    <property type="component" value="Unassembled WGS sequence"/>
</dbReference>
<dbReference type="AlphaFoldDB" id="A0AAE0HYN6"/>
<reference evidence="8" key="1">
    <citation type="journal article" date="2023" name="Mol. Phylogenet. Evol.">
        <title>Genome-scale phylogeny and comparative genomics of the fungal order Sordariales.</title>
        <authorList>
            <person name="Hensen N."/>
            <person name="Bonometti L."/>
            <person name="Westerberg I."/>
            <person name="Brannstrom I.O."/>
            <person name="Guillou S."/>
            <person name="Cros-Aarteil S."/>
            <person name="Calhoun S."/>
            <person name="Haridas S."/>
            <person name="Kuo A."/>
            <person name="Mondo S."/>
            <person name="Pangilinan J."/>
            <person name="Riley R."/>
            <person name="LaButti K."/>
            <person name="Andreopoulos B."/>
            <person name="Lipzen A."/>
            <person name="Chen C."/>
            <person name="Yan M."/>
            <person name="Daum C."/>
            <person name="Ng V."/>
            <person name="Clum A."/>
            <person name="Steindorff A."/>
            <person name="Ohm R.A."/>
            <person name="Martin F."/>
            <person name="Silar P."/>
            <person name="Natvig D.O."/>
            <person name="Lalanne C."/>
            <person name="Gautier V."/>
            <person name="Ament-Velasquez S.L."/>
            <person name="Kruys A."/>
            <person name="Hutchinson M.I."/>
            <person name="Powell A.J."/>
            <person name="Barry K."/>
            <person name="Miller A.N."/>
            <person name="Grigoriev I.V."/>
            <person name="Debuchy R."/>
            <person name="Gladieux P."/>
            <person name="Hiltunen Thoren M."/>
            <person name="Johannesson H."/>
        </authorList>
    </citation>
    <scope>NUCLEOTIDE SEQUENCE</scope>
    <source>
        <strain evidence="8">CBS 118394</strain>
    </source>
</reference>
<feature type="region of interest" description="Disordered" evidence="7">
    <location>
        <begin position="1"/>
        <end position="35"/>
    </location>
</feature>
<dbReference type="PANTHER" id="PTHR28605:SF1">
    <property type="entry name" value="CHROMOSOME TRANSMISSION FIDELITY FACTOR 8"/>
    <property type="match status" value="1"/>
</dbReference>
<gene>
    <name evidence="8" type="ORF">B0H66DRAFT_535964</name>
</gene>
<dbReference type="GO" id="GO:0003677">
    <property type="term" value="F:DNA binding"/>
    <property type="evidence" value="ECO:0007669"/>
    <property type="project" value="UniProtKB-KW"/>
</dbReference>
<organism evidence="8 9">
    <name type="scientific">Apodospora peruviana</name>
    <dbReference type="NCBI Taxonomy" id="516989"/>
    <lineage>
        <taxon>Eukaryota</taxon>
        <taxon>Fungi</taxon>
        <taxon>Dikarya</taxon>
        <taxon>Ascomycota</taxon>
        <taxon>Pezizomycotina</taxon>
        <taxon>Sordariomycetes</taxon>
        <taxon>Sordariomycetidae</taxon>
        <taxon>Sordariales</taxon>
        <taxon>Lasiosphaeriaceae</taxon>
        <taxon>Apodospora</taxon>
    </lineage>
</organism>
<evidence type="ECO:0000256" key="3">
    <source>
        <dbReference type="ARBA" id="ARBA00023125"/>
    </source>
</evidence>
<dbReference type="GO" id="GO:0031390">
    <property type="term" value="C:Ctf18 RFC-like complex"/>
    <property type="evidence" value="ECO:0007669"/>
    <property type="project" value="InterPro"/>
</dbReference>
<keyword evidence="4" id="KW-0539">Nucleus</keyword>
<keyword evidence="5" id="KW-0131">Cell cycle</keyword>